<proteinExistence type="predicted"/>
<sequence length="423" mass="44123">MREHERGGTGAAPAADGARPPSRAAAAARIGAACAGALPAVVVRVSGTHLAPVWAVVVFGLGVLCSALLLMWAAETARADMAGALALALLAFIAVLPEYAVDLYFAYAAGSDPSYAAYAAANMTGANRLLVGVGWPLVALAGFLAARRRALPTGGVVLEPHRRIDVAYLGAAAVFAFVMPLTREIGWYVPVVLIPWYGAYLYRIGKCGSEEMEELAGVPARLALLPRARRRLLTAVLFAAAAAVIFASAEPFAGGLVEAGAALGIDRFLLVQWLAPLASEAPELIVAVVFAWRLRGSDGLGALLSSKVNQWTLLVGSLPVAHALGGGGAALPLVTRQVDEVALTAAQTLLAVVVLLGLHFPPRWAAALFVLFAVQFALPGEYARQILTFVYLALAALLLPTRLRQLQPTAAALTGRIEGDPHR</sequence>
<gene>
    <name evidence="7" type="ORF">ACFP1Z_22505</name>
</gene>
<dbReference type="EMBL" id="JBHSPB010000014">
    <property type="protein sequence ID" value="MFC5722942.1"/>
    <property type="molecule type" value="Genomic_DNA"/>
</dbReference>
<evidence type="ECO:0000256" key="2">
    <source>
        <dbReference type="ARBA" id="ARBA00022692"/>
    </source>
</evidence>
<evidence type="ECO:0000256" key="5">
    <source>
        <dbReference type="SAM" id="Phobius"/>
    </source>
</evidence>
<keyword evidence="2 5" id="KW-0812">Transmembrane</keyword>
<feature type="transmembrane region" description="Helical" evidence="5">
    <location>
        <begin position="232"/>
        <end position="253"/>
    </location>
</feature>
<dbReference type="RefSeq" id="WP_390318761.1">
    <property type="nucleotide sequence ID" value="NZ_JBHSPB010000014.1"/>
</dbReference>
<keyword evidence="3 5" id="KW-1133">Transmembrane helix</keyword>
<feature type="domain" description="Sodium/calcium exchanger membrane region" evidence="6">
    <location>
        <begin position="53"/>
        <end position="202"/>
    </location>
</feature>
<dbReference type="Pfam" id="PF01699">
    <property type="entry name" value="Na_Ca_ex"/>
    <property type="match status" value="2"/>
</dbReference>
<evidence type="ECO:0000313" key="7">
    <source>
        <dbReference type="EMBL" id="MFC5722942.1"/>
    </source>
</evidence>
<comment type="subcellular location">
    <subcellularLocation>
        <location evidence="1">Membrane</location>
        <topology evidence="1">Multi-pass membrane protein</topology>
    </subcellularLocation>
</comment>
<feature type="transmembrane region" description="Helical" evidence="5">
    <location>
        <begin position="313"/>
        <end position="335"/>
    </location>
</feature>
<feature type="transmembrane region" description="Helical" evidence="5">
    <location>
        <begin position="84"/>
        <end position="109"/>
    </location>
</feature>
<dbReference type="InterPro" id="IPR004837">
    <property type="entry name" value="NaCa_Exmemb"/>
</dbReference>
<feature type="transmembrane region" description="Helical" evidence="5">
    <location>
        <begin position="51"/>
        <end position="72"/>
    </location>
</feature>
<protein>
    <recommendedName>
        <fullName evidence="6">Sodium/calcium exchanger membrane region domain-containing protein</fullName>
    </recommendedName>
</protein>
<evidence type="ECO:0000313" key="8">
    <source>
        <dbReference type="Proteomes" id="UP001596083"/>
    </source>
</evidence>
<evidence type="ECO:0000256" key="1">
    <source>
        <dbReference type="ARBA" id="ARBA00004141"/>
    </source>
</evidence>
<feature type="transmembrane region" description="Helical" evidence="5">
    <location>
        <begin position="273"/>
        <end position="292"/>
    </location>
</feature>
<feature type="transmembrane region" description="Helical" evidence="5">
    <location>
        <begin position="386"/>
        <end position="403"/>
    </location>
</feature>
<evidence type="ECO:0000256" key="3">
    <source>
        <dbReference type="ARBA" id="ARBA00022989"/>
    </source>
</evidence>
<name>A0ABW0Z474_9ACTN</name>
<feature type="transmembrane region" description="Helical" evidence="5">
    <location>
        <begin position="166"/>
        <end position="181"/>
    </location>
</feature>
<dbReference type="InterPro" id="IPR044880">
    <property type="entry name" value="NCX_ion-bd_dom_sf"/>
</dbReference>
<feature type="transmembrane region" description="Helical" evidence="5">
    <location>
        <begin position="341"/>
        <end position="357"/>
    </location>
</feature>
<keyword evidence="4 5" id="KW-0472">Membrane</keyword>
<reference evidence="8" key="1">
    <citation type="journal article" date="2019" name="Int. J. Syst. Evol. Microbiol.">
        <title>The Global Catalogue of Microorganisms (GCM) 10K type strain sequencing project: providing services to taxonomists for standard genome sequencing and annotation.</title>
        <authorList>
            <consortium name="The Broad Institute Genomics Platform"/>
            <consortium name="The Broad Institute Genome Sequencing Center for Infectious Disease"/>
            <person name="Wu L."/>
            <person name="Ma J."/>
        </authorList>
    </citation>
    <scope>NUCLEOTIDE SEQUENCE [LARGE SCALE GENOMIC DNA]</scope>
    <source>
        <strain evidence="8">CGMCC 4.7304</strain>
    </source>
</reference>
<keyword evidence="8" id="KW-1185">Reference proteome</keyword>
<feature type="domain" description="Sodium/calcium exchanger membrane region" evidence="6">
    <location>
        <begin position="235"/>
        <end position="374"/>
    </location>
</feature>
<accession>A0ABW0Z474</accession>
<organism evidence="7 8">
    <name type="scientific">Streptomyces gamaensis</name>
    <dbReference type="NCBI Taxonomy" id="1763542"/>
    <lineage>
        <taxon>Bacteria</taxon>
        <taxon>Bacillati</taxon>
        <taxon>Actinomycetota</taxon>
        <taxon>Actinomycetes</taxon>
        <taxon>Kitasatosporales</taxon>
        <taxon>Streptomycetaceae</taxon>
        <taxon>Streptomyces</taxon>
    </lineage>
</organism>
<comment type="caution">
    <text evidence="7">The sequence shown here is derived from an EMBL/GenBank/DDBJ whole genome shotgun (WGS) entry which is preliminary data.</text>
</comment>
<feature type="transmembrane region" description="Helical" evidence="5">
    <location>
        <begin position="129"/>
        <end position="146"/>
    </location>
</feature>
<feature type="transmembrane region" description="Helical" evidence="5">
    <location>
        <begin position="26"/>
        <end position="45"/>
    </location>
</feature>
<evidence type="ECO:0000256" key="4">
    <source>
        <dbReference type="ARBA" id="ARBA00023136"/>
    </source>
</evidence>
<evidence type="ECO:0000259" key="6">
    <source>
        <dbReference type="Pfam" id="PF01699"/>
    </source>
</evidence>
<dbReference type="Gene3D" id="1.20.1420.30">
    <property type="entry name" value="NCX, central ion-binding region"/>
    <property type="match status" value="1"/>
</dbReference>
<dbReference type="Proteomes" id="UP001596083">
    <property type="component" value="Unassembled WGS sequence"/>
</dbReference>